<feature type="transmembrane region" description="Helical" evidence="6">
    <location>
        <begin position="244"/>
        <end position="263"/>
    </location>
</feature>
<gene>
    <name evidence="9" type="ORF">AMORRO_LOCUS181</name>
</gene>
<evidence type="ECO:0000259" key="8">
    <source>
        <dbReference type="PROSITE" id="PS50261"/>
    </source>
</evidence>
<comment type="caution">
    <text evidence="9">The sequence shown here is derived from an EMBL/GenBank/DDBJ whole genome shotgun (WGS) entry which is preliminary data.</text>
</comment>
<dbReference type="Proteomes" id="UP000789342">
    <property type="component" value="Unassembled WGS sequence"/>
</dbReference>
<feature type="compositionally biased region" description="Low complexity" evidence="5">
    <location>
        <begin position="669"/>
        <end position="691"/>
    </location>
</feature>
<sequence>MTSLKGLYFKGFTKTLLLKMLISFFFRGAFAQESTILMSEITELNCPKPMIWYTDSNITTDMYCINRCCLPCPYLDNFYPDGELDRTYKTFAVFGIVSFSIMLILAALFLVLPSQRNNQTTKQILLPLVLSVCCFEFAEFFTLQQQKSQCTNPVLRANISDNHYCATQAFFTLGGAYAVASWAALLMLHLHLISVWRSEFITRNIFYFNVYIWGTSFLAAVIPMSIGKVEANNICFIQYDYASIYYYFLSFIYVAFLAHLITFSHMAKVTIKANWRLSNGSTTNKRVSIVEAQRTFNHVKTIFALQWRALFGAILMLAVYVVNWSYFDVFSSSTIDSTLFSQWFQCLLNGGSQTSCVPQTIPSINWTIVLLFANRALGILIFLILAAKKIILVEVWNLLNGRIDLRSSSSSFLPRNHGNISMSSIERGERLGRANEADIRVSGITSGLGSMSSDIEDTKSSRTSYSSMTSSDVSPSTIMSLPGRTLHPPSLGLVPIPVSGRESTTTSHPSPSIPARASLGLVPIPVSGRESTTTSHLSPSIPARASLGLVPIPVSGRESTTSHLSPSTPARASLGLVPIPVSGRGSKTTSHLSLQAPARTSLVSGRGLTTSLMSSSTPARTSLVLGRKSSTSHLSSSTPSRASLGVLPRSSLNIRLPLRHSTNRISFSGEISESSKRTSSNSSSNSGSAAKGKVNVAVPNGGFVVKANRTYERNKRRSRELAKKIARNSISEISEDEEEASEDDKGNIQERGSKDGNDDKMSEKRTTFGEGMVSVFVLSKNSQSDGGDGNGKVETVIGCIRGNDHADLNHLILKLRELLMYLPDGVGYQ</sequence>
<keyword evidence="3 6" id="KW-1133">Transmembrane helix</keyword>
<feature type="signal peptide" evidence="7">
    <location>
        <begin position="1"/>
        <end position="31"/>
    </location>
</feature>
<dbReference type="OrthoDB" id="26203at2759"/>
<feature type="compositionally biased region" description="Acidic residues" evidence="5">
    <location>
        <begin position="733"/>
        <end position="742"/>
    </location>
</feature>
<dbReference type="InterPro" id="IPR050949">
    <property type="entry name" value="GPCR_Fz/Smo-like"/>
</dbReference>
<dbReference type="GO" id="GO:0016020">
    <property type="term" value="C:membrane"/>
    <property type="evidence" value="ECO:0007669"/>
    <property type="project" value="UniProtKB-SubCell"/>
</dbReference>
<reference evidence="9" key="1">
    <citation type="submission" date="2021-06" db="EMBL/GenBank/DDBJ databases">
        <authorList>
            <person name="Kallberg Y."/>
            <person name="Tangrot J."/>
            <person name="Rosling A."/>
        </authorList>
    </citation>
    <scope>NUCLEOTIDE SEQUENCE</scope>
    <source>
        <strain evidence="9">CL551</strain>
    </source>
</reference>
<dbReference type="InterPro" id="IPR017981">
    <property type="entry name" value="GPCR_2-like_7TM"/>
</dbReference>
<evidence type="ECO:0000256" key="2">
    <source>
        <dbReference type="ARBA" id="ARBA00022692"/>
    </source>
</evidence>
<dbReference type="GO" id="GO:0004888">
    <property type="term" value="F:transmembrane signaling receptor activity"/>
    <property type="evidence" value="ECO:0007669"/>
    <property type="project" value="InterPro"/>
</dbReference>
<feature type="compositionally biased region" description="Low complexity" evidence="5">
    <location>
        <begin position="461"/>
        <end position="477"/>
    </location>
</feature>
<evidence type="ECO:0000313" key="9">
    <source>
        <dbReference type="EMBL" id="CAG8439663.1"/>
    </source>
</evidence>
<feature type="transmembrane region" description="Helical" evidence="6">
    <location>
        <begin position="205"/>
        <end position="224"/>
    </location>
</feature>
<feature type="region of interest" description="Disordered" evidence="5">
    <location>
        <begin position="554"/>
        <end position="644"/>
    </location>
</feature>
<feature type="compositionally biased region" description="Polar residues" evidence="5">
    <location>
        <begin position="601"/>
        <end position="620"/>
    </location>
</feature>
<feature type="compositionally biased region" description="Basic and acidic residues" evidence="5">
    <location>
        <begin position="743"/>
        <end position="764"/>
    </location>
</feature>
<feature type="region of interest" description="Disordered" evidence="5">
    <location>
        <begin position="449"/>
        <end position="477"/>
    </location>
</feature>
<feature type="region of interest" description="Disordered" evidence="5">
    <location>
        <begin position="669"/>
        <end position="694"/>
    </location>
</feature>
<keyword evidence="7" id="KW-0732">Signal</keyword>
<dbReference type="GO" id="GO:0007166">
    <property type="term" value="P:cell surface receptor signaling pathway"/>
    <property type="evidence" value="ECO:0007669"/>
    <property type="project" value="InterPro"/>
</dbReference>
<feature type="domain" description="G-protein coupled receptors family 2 profile 2" evidence="8">
    <location>
        <begin position="87"/>
        <end position="349"/>
    </location>
</feature>
<dbReference type="AlphaFoldDB" id="A0A9N8V691"/>
<feature type="chain" id="PRO_5040177119" evidence="7">
    <location>
        <begin position="32"/>
        <end position="829"/>
    </location>
</feature>
<evidence type="ECO:0000256" key="6">
    <source>
        <dbReference type="SAM" id="Phobius"/>
    </source>
</evidence>
<accession>A0A9N8V691</accession>
<dbReference type="PROSITE" id="PS50261">
    <property type="entry name" value="G_PROTEIN_RECEP_F2_4"/>
    <property type="match status" value="1"/>
</dbReference>
<evidence type="ECO:0000313" key="10">
    <source>
        <dbReference type="Proteomes" id="UP000789342"/>
    </source>
</evidence>
<feature type="transmembrane region" description="Helical" evidence="6">
    <location>
        <begin position="124"/>
        <end position="143"/>
    </location>
</feature>
<feature type="transmembrane region" description="Helical" evidence="6">
    <location>
        <begin position="309"/>
        <end position="327"/>
    </location>
</feature>
<dbReference type="Gene3D" id="1.20.1070.10">
    <property type="entry name" value="Rhodopsin 7-helix transmembrane proteins"/>
    <property type="match status" value="1"/>
</dbReference>
<feature type="transmembrane region" description="Helical" evidence="6">
    <location>
        <begin position="91"/>
        <end position="112"/>
    </location>
</feature>
<feature type="compositionally biased region" description="Low complexity" evidence="5">
    <location>
        <begin position="629"/>
        <end position="643"/>
    </location>
</feature>
<feature type="transmembrane region" description="Helical" evidence="6">
    <location>
        <begin position="170"/>
        <end position="193"/>
    </location>
</feature>
<evidence type="ECO:0000256" key="1">
    <source>
        <dbReference type="ARBA" id="ARBA00004141"/>
    </source>
</evidence>
<dbReference type="PANTHER" id="PTHR31787:SF3">
    <property type="entry name" value="FRIZZLED AND SMOOTHENED-LIKE PROTEIN H"/>
    <property type="match status" value="1"/>
</dbReference>
<evidence type="ECO:0000256" key="7">
    <source>
        <dbReference type="SAM" id="SignalP"/>
    </source>
</evidence>
<dbReference type="PANTHER" id="PTHR31787">
    <property type="entry name" value="G-PROTEIN-COUPLED RECEPTOR GPCR FAMILY PROTEIN"/>
    <property type="match status" value="1"/>
</dbReference>
<evidence type="ECO:0000256" key="5">
    <source>
        <dbReference type="SAM" id="MobiDB-lite"/>
    </source>
</evidence>
<evidence type="ECO:0000256" key="3">
    <source>
        <dbReference type="ARBA" id="ARBA00022989"/>
    </source>
</evidence>
<keyword evidence="10" id="KW-1185">Reference proteome</keyword>
<comment type="subcellular location">
    <subcellularLocation>
        <location evidence="1">Membrane</location>
        <topology evidence="1">Multi-pass membrane protein</topology>
    </subcellularLocation>
</comment>
<feature type="region of interest" description="Disordered" evidence="5">
    <location>
        <begin position="732"/>
        <end position="764"/>
    </location>
</feature>
<keyword evidence="2 6" id="KW-0812">Transmembrane</keyword>
<name>A0A9N8V691_9GLOM</name>
<proteinExistence type="predicted"/>
<feature type="transmembrane region" description="Helical" evidence="6">
    <location>
        <begin position="364"/>
        <end position="387"/>
    </location>
</feature>
<dbReference type="EMBL" id="CAJVPV010000041">
    <property type="protein sequence ID" value="CAG8439663.1"/>
    <property type="molecule type" value="Genomic_DNA"/>
</dbReference>
<organism evidence="9 10">
    <name type="scientific">Acaulospora morrowiae</name>
    <dbReference type="NCBI Taxonomy" id="94023"/>
    <lineage>
        <taxon>Eukaryota</taxon>
        <taxon>Fungi</taxon>
        <taxon>Fungi incertae sedis</taxon>
        <taxon>Mucoromycota</taxon>
        <taxon>Glomeromycotina</taxon>
        <taxon>Glomeromycetes</taxon>
        <taxon>Diversisporales</taxon>
        <taxon>Acaulosporaceae</taxon>
        <taxon>Acaulospora</taxon>
    </lineage>
</organism>
<protein>
    <submittedName>
        <fullName evidence="9">11545_t:CDS:1</fullName>
    </submittedName>
</protein>
<feature type="compositionally biased region" description="Polar residues" evidence="5">
    <location>
        <begin position="557"/>
        <end position="570"/>
    </location>
</feature>
<keyword evidence="4 6" id="KW-0472">Membrane</keyword>
<evidence type="ECO:0000256" key="4">
    <source>
        <dbReference type="ARBA" id="ARBA00023136"/>
    </source>
</evidence>